<evidence type="ECO:0000256" key="1">
    <source>
        <dbReference type="SAM" id="SignalP"/>
    </source>
</evidence>
<dbReference type="Proteomes" id="UP000029868">
    <property type="component" value="Unassembled WGS sequence"/>
</dbReference>
<dbReference type="Pfam" id="PF11456">
    <property type="entry name" value="DUF3019"/>
    <property type="match status" value="1"/>
</dbReference>
<evidence type="ECO:0008006" key="4">
    <source>
        <dbReference type="Google" id="ProtNLM"/>
    </source>
</evidence>
<name>A0A099KYD0_COLPS</name>
<dbReference type="OrthoDB" id="6387689at2"/>
<organism evidence="2 3">
    <name type="scientific">Colwellia psychrerythraea</name>
    <name type="common">Vibrio psychroerythus</name>
    <dbReference type="NCBI Taxonomy" id="28229"/>
    <lineage>
        <taxon>Bacteria</taxon>
        <taxon>Pseudomonadati</taxon>
        <taxon>Pseudomonadota</taxon>
        <taxon>Gammaproteobacteria</taxon>
        <taxon>Alteromonadales</taxon>
        <taxon>Colwelliaceae</taxon>
        <taxon>Colwellia</taxon>
    </lineage>
</organism>
<dbReference type="EMBL" id="JQEC01000016">
    <property type="protein sequence ID" value="KGJ94887.1"/>
    <property type="molecule type" value="Genomic_DNA"/>
</dbReference>
<reference evidence="2 3" key="1">
    <citation type="submission" date="2014-08" db="EMBL/GenBank/DDBJ databases">
        <title>Genomic and Phenotypic Diversity of Colwellia psychrerythraea strains from Disparate Marine Basins.</title>
        <authorList>
            <person name="Techtmann S.M."/>
            <person name="Stelling S.C."/>
            <person name="Utturkar S.M."/>
            <person name="Alshibli N."/>
            <person name="Harris A."/>
            <person name="Brown S.D."/>
            <person name="Hazen T.C."/>
        </authorList>
    </citation>
    <scope>NUCLEOTIDE SEQUENCE [LARGE SCALE GENOMIC DNA]</scope>
    <source>
        <strain evidence="2 3">GAB14E</strain>
    </source>
</reference>
<proteinExistence type="predicted"/>
<accession>A0A099KYD0</accession>
<comment type="caution">
    <text evidence="2">The sequence shown here is derived from an EMBL/GenBank/DDBJ whole genome shotgun (WGS) entry which is preliminary data.</text>
</comment>
<gene>
    <name evidence="2" type="ORF">GAB14E_2121</name>
</gene>
<sequence length="134" mass="15433">MRYNTWTILLLFSFFSFTALANNDKPEDKSVIEFSIKPLICIVKKPGDACSMTATVSWQSPKIINSCLYQGITKVACWLKQNKVTAVIEINIEENMEYTLKDDNHHIIAKQLITINSSLAKKYRRRLRAGWSLF</sequence>
<evidence type="ECO:0000313" key="3">
    <source>
        <dbReference type="Proteomes" id="UP000029868"/>
    </source>
</evidence>
<dbReference type="PATRIC" id="fig|28229.3.peg.1739"/>
<dbReference type="RefSeq" id="WP_033081794.1">
    <property type="nucleotide sequence ID" value="NZ_JQEC01000016.1"/>
</dbReference>
<feature type="chain" id="PRO_5001949140" description="DUF3019 domain-containing protein" evidence="1">
    <location>
        <begin position="22"/>
        <end position="134"/>
    </location>
</feature>
<evidence type="ECO:0000313" key="2">
    <source>
        <dbReference type="EMBL" id="KGJ94887.1"/>
    </source>
</evidence>
<dbReference type="InterPro" id="IPR021559">
    <property type="entry name" value="DUF3019"/>
</dbReference>
<feature type="signal peptide" evidence="1">
    <location>
        <begin position="1"/>
        <end position="21"/>
    </location>
</feature>
<protein>
    <recommendedName>
        <fullName evidence="4">DUF3019 domain-containing protein</fullName>
    </recommendedName>
</protein>
<keyword evidence="1" id="KW-0732">Signal</keyword>
<dbReference type="AlphaFoldDB" id="A0A099KYD0"/>